<dbReference type="PRINTS" id="PR00420">
    <property type="entry name" value="RNGMNOXGNASE"/>
</dbReference>
<comment type="similarity">
    <text evidence="2">Belongs to the paxM FAD-dependent monooxygenase family.</text>
</comment>
<dbReference type="SUPFAM" id="SSF51905">
    <property type="entry name" value="FAD/NAD(P)-binding domain"/>
    <property type="match status" value="1"/>
</dbReference>
<feature type="transmembrane region" description="Helical" evidence="6">
    <location>
        <begin position="707"/>
        <end position="725"/>
    </location>
</feature>
<feature type="transmembrane region" description="Helical" evidence="6">
    <location>
        <begin position="661"/>
        <end position="682"/>
    </location>
</feature>
<feature type="transmembrane region" description="Helical" evidence="6">
    <location>
        <begin position="737"/>
        <end position="759"/>
    </location>
</feature>
<comment type="cofactor">
    <cofactor evidence="1">
        <name>FAD</name>
        <dbReference type="ChEBI" id="CHEBI:57692"/>
    </cofactor>
</comment>
<feature type="transmembrane region" description="Helical" evidence="6">
    <location>
        <begin position="602"/>
        <end position="622"/>
    </location>
</feature>
<dbReference type="Gene3D" id="3.50.50.60">
    <property type="entry name" value="FAD/NAD(P)-binding domain"/>
    <property type="match status" value="1"/>
</dbReference>
<evidence type="ECO:0000256" key="2">
    <source>
        <dbReference type="ARBA" id="ARBA00007992"/>
    </source>
</evidence>
<dbReference type="InterPro" id="IPR002938">
    <property type="entry name" value="FAD-bd"/>
</dbReference>
<dbReference type="AlphaFoldDB" id="A0AAV9I205"/>
<keyword evidence="3" id="KW-0285">Flavoprotein</keyword>
<protein>
    <recommendedName>
        <fullName evidence="7">FAD-binding domain-containing protein</fullName>
    </recommendedName>
</protein>
<keyword evidence="6" id="KW-0812">Transmembrane</keyword>
<dbReference type="GO" id="GO:0071949">
    <property type="term" value="F:FAD binding"/>
    <property type="evidence" value="ECO:0007669"/>
    <property type="project" value="InterPro"/>
</dbReference>
<reference evidence="8" key="2">
    <citation type="submission" date="2023-06" db="EMBL/GenBank/DDBJ databases">
        <authorList>
            <consortium name="Lawrence Berkeley National Laboratory"/>
            <person name="Mondo S.J."/>
            <person name="Hensen N."/>
            <person name="Bonometti L."/>
            <person name="Westerberg I."/>
            <person name="Brannstrom I.O."/>
            <person name="Guillou S."/>
            <person name="Cros-Aarteil S."/>
            <person name="Calhoun S."/>
            <person name="Haridas S."/>
            <person name="Kuo A."/>
            <person name="Pangilinan J."/>
            <person name="Riley R."/>
            <person name="Labutti K."/>
            <person name="Andreopoulos B."/>
            <person name="Lipzen A."/>
            <person name="Chen C."/>
            <person name="Yanf M."/>
            <person name="Daum C."/>
            <person name="Ng V."/>
            <person name="Clum A."/>
            <person name="Steindorff A."/>
            <person name="Ohm R."/>
            <person name="Martin F."/>
            <person name="Silar P."/>
            <person name="Natvig D."/>
            <person name="Lalanne C."/>
            <person name="Gautier V."/>
            <person name="Ament-Velasquez S.L."/>
            <person name="Kruys A."/>
            <person name="Hutchinson M.I."/>
            <person name="Powell A.J."/>
            <person name="Barry K."/>
            <person name="Miller A.N."/>
            <person name="Grigoriev I.V."/>
            <person name="Debuchy R."/>
            <person name="Gladieux P."/>
            <person name="Thoren M.H."/>
            <person name="Johannesson H."/>
        </authorList>
    </citation>
    <scope>NUCLEOTIDE SEQUENCE</scope>
    <source>
        <strain evidence="8">PSN324</strain>
    </source>
</reference>
<evidence type="ECO:0000256" key="1">
    <source>
        <dbReference type="ARBA" id="ARBA00001974"/>
    </source>
</evidence>
<dbReference type="PANTHER" id="PTHR47356">
    <property type="entry name" value="FAD-DEPENDENT MONOOXYGENASE ASQG-RELATED"/>
    <property type="match status" value="1"/>
</dbReference>
<accession>A0AAV9I205</accession>
<comment type="caution">
    <text evidence="8">The sequence shown here is derived from an EMBL/GenBank/DDBJ whole genome shotgun (WGS) entry which is preliminary data.</text>
</comment>
<dbReference type="GO" id="GO:0004497">
    <property type="term" value="F:monooxygenase activity"/>
    <property type="evidence" value="ECO:0007669"/>
    <property type="project" value="InterPro"/>
</dbReference>
<evidence type="ECO:0000256" key="5">
    <source>
        <dbReference type="ARBA" id="ARBA00023002"/>
    </source>
</evidence>
<feature type="transmembrane region" description="Helical" evidence="6">
    <location>
        <begin position="561"/>
        <end position="582"/>
    </location>
</feature>
<evidence type="ECO:0000256" key="3">
    <source>
        <dbReference type="ARBA" id="ARBA00022630"/>
    </source>
</evidence>
<dbReference type="Proteomes" id="UP001321749">
    <property type="component" value="Unassembled WGS sequence"/>
</dbReference>
<keyword evidence="9" id="KW-1185">Reference proteome</keyword>
<evidence type="ECO:0000313" key="8">
    <source>
        <dbReference type="EMBL" id="KAK4465847.1"/>
    </source>
</evidence>
<feature type="domain" description="FAD-binding" evidence="7">
    <location>
        <begin position="8"/>
        <end position="175"/>
    </location>
</feature>
<evidence type="ECO:0000259" key="7">
    <source>
        <dbReference type="Pfam" id="PF01494"/>
    </source>
</evidence>
<feature type="domain" description="FAD-binding" evidence="7">
    <location>
        <begin position="297"/>
        <end position="342"/>
    </location>
</feature>
<keyword evidence="6" id="KW-0472">Membrane</keyword>
<dbReference type="Pfam" id="PF01494">
    <property type="entry name" value="FAD_binding_3"/>
    <property type="match status" value="2"/>
</dbReference>
<dbReference type="InterPro" id="IPR050562">
    <property type="entry name" value="FAD_mOase_fung"/>
</dbReference>
<evidence type="ECO:0000256" key="4">
    <source>
        <dbReference type="ARBA" id="ARBA00022827"/>
    </source>
</evidence>
<evidence type="ECO:0000313" key="9">
    <source>
        <dbReference type="Proteomes" id="UP001321749"/>
    </source>
</evidence>
<gene>
    <name evidence="8" type="ORF">QBC42DRAFT_194049</name>
</gene>
<dbReference type="EMBL" id="MU864936">
    <property type="protein sequence ID" value="KAK4465847.1"/>
    <property type="molecule type" value="Genomic_DNA"/>
</dbReference>
<keyword evidence="6" id="KW-1133">Transmembrane helix</keyword>
<organism evidence="8 9">
    <name type="scientific">Cladorrhinum samala</name>
    <dbReference type="NCBI Taxonomy" id="585594"/>
    <lineage>
        <taxon>Eukaryota</taxon>
        <taxon>Fungi</taxon>
        <taxon>Dikarya</taxon>
        <taxon>Ascomycota</taxon>
        <taxon>Pezizomycotina</taxon>
        <taxon>Sordariomycetes</taxon>
        <taxon>Sordariomycetidae</taxon>
        <taxon>Sordariales</taxon>
        <taxon>Podosporaceae</taxon>
        <taxon>Cladorrhinum</taxon>
    </lineage>
</organism>
<sequence>MASKSGFKVIIVGGGIGGLSLAKMLEKVDIDYVLLEGHSEIAPAVGASIALQANGSRILDQIDCYDAIKSACKDYCVQHSYMRTPTGKPFAKIADFWEHLELRYGYPMVFMDRQWMLQAVADQIQSKDRIILNSRVEKVEQYADGISVTTTDGRTFAGDMVVGADGIHSIIKEEMRRIAAETRPGHFDPEEEDRVPCRKSCIFGISKDVERWPEGVSNFISGNGHSFLVASGPEKRCYWFLFVRLPNTLYGKDIPRYTKEDELLLAQKYLKQPLMQNLTFGEIYAKRISSTLTPLPESVMIDWCFERMVLIGDAVHKADPINGMGGNGAIETAAELVNSLIRTRKKLPRGLDGLTALRIETISREMQAAREARAKDFVKGAQKFQGLMSHDNWFVSKFIMHVVMPWMSDVSHVDALAVRYARSSWIHHLPLRHRPHAEPYDNELPAKPIKGWISVGIRSLLINGMGQFWSDSVNPNNPQNYASLYKSSQLVAPLVIYTVERYRAGNPGRFFGLRNIAIIVLQSQVVGYEQTFLLYVIANYFFEFVSYRTTGRRVKPEVAQALMPALMLGYYIPSIMLGTKATPPTSSPSVVSSSETSRWAGLNHPLLLLLYPFLTVGFSTFFRWSAPLFSPRTQRAAPNAKLDSKPNLDRYKSDDVPILQAAYGFAFLLTALAHFNSIWNIYDGIQTSGRSSDEVIRYFLKNPDMTPLPAVLAGLCHVLYWVWDLRTYRYVTTRQTLKAALAVIAGSLVVGPAATWLAFWSWREAVIAGIPTLEWS</sequence>
<keyword evidence="5" id="KW-0560">Oxidoreductase</keyword>
<name>A0AAV9I205_9PEZI</name>
<proteinExistence type="inferred from homology"/>
<evidence type="ECO:0000256" key="6">
    <source>
        <dbReference type="SAM" id="Phobius"/>
    </source>
</evidence>
<dbReference type="PANTHER" id="PTHR47356:SF2">
    <property type="entry name" value="FAD-BINDING DOMAIN-CONTAINING PROTEIN-RELATED"/>
    <property type="match status" value="1"/>
</dbReference>
<keyword evidence="4" id="KW-0274">FAD</keyword>
<reference evidence="8" key="1">
    <citation type="journal article" date="2023" name="Mol. Phylogenet. Evol.">
        <title>Genome-scale phylogeny and comparative genomics of the fungal order Sordariales.</title>
        <authorList>
            <person name="Hensen N."/>
            <person name="Bonometti L."/>
            <person name="Westerberg I."/>
            <person name="Brannstrom I.O."/>
            <person name="Guillou S."/>
            <person name="Cros-Aarteil S."/>
            <person name="Calhoun S."/>
            <person name="Haridas S."/>
            <person name="Kuo A."/>
            <person name="Mondo S."/>
            <person name="Pangilinan J."/>
            <person name="Riley R."/>
            <person name="LaButti K."/>
            <person name="Andreopoulos B."/>
            <person name="Lipzen A."/>
            <person name="Chen C."/>
            <person name="Yan M."/>
            <person name="Daum C."/>
            <person name="Ng V."/>
            <person name="Clum A."/>
            <person name="Steindorff A."/>
            <person name="Ohm R.A."/>
            <person name="Martin F."/>
            <person name="Silar P."/>
            <person name="Natvig D.O."/>
            <person name="Lalanne C."/>
            <person name="Gautier V."/>
            <person name="Ament-Velasquez S.L."/>
            <person name="Kruys A."/>
            <person name="Hutchinson M.I."/>
            <person name="Powell A.J."/>
            <person name="Barry K."/>
            <person name="Miller A.N."/>
            <person name="Grigoriev I.V."/>
            <person name="Debuchy R."/>
            <person name="Gladieux P."/>
            <person name="Hiltunen Thoren M."/>
            <person name="Johannesson H."/>
        </authorList>
    </citation>
    <scope>NUCLEOTIDE SEQUENCE</scope>
    <source>
        <strain evidence="8">PSN324</strain>
    </source>
</reference>
<dbReference type="InterPro" id="IPR036188">
    <property type="entry name" value="FAD/NAD-bd_sf"/>
</dbReference>